<sequence>MVCGLLWFRRRPYAFAFRAEIRRGSADGARGKAKTRRATSFACSGILHSWQKFFEALEPRLVLGKSFSQKEKRARRNRAQGESSGSRLLDPKTLEYGSVSLGGQVTETVAEHIEKLGGVATSSQLKEAGYAPGVIEYALSSGKIDRLTRGVYCSLDVLDDEFAAVTMRWPKCILSHGTALYLLGLSDRVPGNLSVSVPRDYNPQELRRTHPDMRIHRESDRLYGLGKTTVKDPMGIIVPTYDAERSIADIIQERAKGTANPQIVRDAIVGYFRKGDRDLPKLAKMCEALGVRDELQRYLEVLE</sequence>
<evidence type="ECO:0000313" key="2">
    <source>
        <dbReference type="EMBL" id="TJW11469.1"/>
    </source>
</evidence>
<organism evidence="2 3">
    <name type="scientific">Parvibacter caecicola</name>
    <dbReference type="NCBI Taxonomy" id="747645"/>
    <lineage>
        <taxon>Bacteria</taxon>
        <taxon>Bacillati</taxon>
        <taxon>Actinomycetota</taxon>
        <taxon>Coriobacteriia</taxon>
        <taxon>Coriobacteriales</taxon>
        <taxon>Coriobacteriaceae</taxon>
        <taxon>Parvibacter</taxon>
    </lineage>
</organism>
<evidence type="ECO:0000259" key="1">
    <source>
        <dbReference type="Pfam" id="PF13338"/>
    </source>
</evidence>
<dbReference type="EMBL" id="SSTM01000002">
    <property type="protein sequence ID" value="TJW11469.1"/>
    <property type="molecule type" value="Genomic_DNA"/>
</dbReference>
<comment type="caution">
    <text evidence="2">The sequence shown here is derived from an EMBL/GenBank/DDBJ whole genome shotgun (WGS) entry which is preliminary data.</text>
</comment>
<dbReference type="InterPro" id="IPR025159">
    <property type="entry name" value="AbiEi_N"/>
</dbReference>
<gene>
    <name evidence="2" type="ORF">E5982_04520</name>
</gene>
<proteinExistence type="predicted"/>
<feature type="domain" description="AbiEi antitoxin N-terminal" evidence="1">
    <location>
        <begin position="108"/>
        <end position="153"/>
    </location>
</feature>
<dbReference type="AlphaFoldDB" id="A0A4T9T8T9"/>
<accession>A0A4T9T8T9</accession>
<evidence type="ECO:0000313" key="3">
    <source>
        <dbReference type="Proteomes" id="UP000309454"/>
    </source>
</evidence>
<dbReference type="OrthoDB" id="9801429at2"/>
<keyword evidence="3" id="KW-1185">Reference proteome</keyword>
<reference evidence="2 3" key="1">
    <citation type="submission" date="2019-04" db="EMBL/GenBank/DDBJ databases">
        <title>Microbes associate with the intestines of laboratory mice.</title>
        <authorList>
            <person name="Navarre W."/>
            <person name="Wong E."/>
            <person name="Huang K.C."/>
            <person name="Tropini C."/>
            <person name="Ng K."/>
            <person name="Yu B."/>
        </authorList>
    </citation>
    <scope>NUCLEOTIDE SEQUENCE [LARGE SCALE GENOMIC DNA]</scope>
    <source>
        <strain evidence="2 3">NM48_B13</strain>
    </source>
</reference>
<dbReference type="Proteomes" id="UP000309454">
    <property type="component" value="Unassembled WGS sequence"/>
</dbReference>
<dbReference type="Pfam" id="PF13338">
    <property type="entry name" value="AbiEi_4"/>
    <property type="match status" value="1"/>
</dbReference>
<name>A0A4T9T8T9_9ACTN</name>
<protein>
    <recommendedName>
        <fullName evidence="1">AbiEi antitoxin N-terminal domain-containing protein</fullName>
    </recommendedName>
</protein>